<dbReference type="GO" id="GO:0006294">
    <property type="term" value="P:nucleotide-excision repair, preincision complex assembly"/>
    <property type="evidence" value="ECO:0007669"/>
    <property type="project" value="TreeGrafter"/>
</dbReference>
<comment type="caution">
    <text evidence="11">The sequence shown here is derived from an EMBL/GenBank/DDBJ whole genome shotgun (WGS) entry which is preliminary data.</text>
</comment>
<evidence type="ECO:0000256" key="6">
    <source>
        <dbReference type="ARBA" id="ARBA00023163"/>
    </source>
</evidence>
<gene>
    <name evidence="11" type="ORF">BCR38DRAFT_484780</name>
</gene>
<keyword evidence="12" id="KW-1185">Reference proteome</keyword>
<feature type="region of interest" description="Disordered" evidence="10">
    <location>
        <begin position="59"/>
        <end position="83"/>
    </location>
</feature>
<dbReference type="Proteomes" id="UP000193689">
    <property type="component" value="Unassembled WGS sequence"/>
</dbReference>
<keyword evidence="6 9" id="KW-0804">Transcription</keyword>
<dbReference type="GO" id="GO:0000439">
    <property type="term" value="C:transcription factor TFIIH core complex"/>
    <property type="evidence" value="ECO:0007669"/>
    <property type="project" value="UniProtKB-UniRule"/>
</dbReference>
<evidence type="ECO:0000256" key="8">
    <source>
        <dbReference type="ARBA" id="ARBA00023242"/>
    </source>
</evidence>
<evidence type="ECO:0000256" key="5">
    <source>
        <dbReference type="ARBA" id="ARBA00023015"/>
    </source>
</evidence>
<evidence type="ECO:0000256" key="9">
    <source>
        <dbReference type="RuleBase" id="RU368032"/>
    </source>
</evidence>
<dbReference type="SUPFAM" id="SSF142897">
    <property type="entry name" value="TFB5-like"/>
    <property type="match status" value="1"/>
</dbReference>
<comment type="similarity">
    <text evidence="3 9">Belongs to the TFB5 family.</text>
</comment>
<dbReference type="OrthoDB" id="354at2759"/>
<dbReference type="GeneID" id="63780004"/>
<dbReference type="Pfam" id="PF06331">
    <property type="entry name" value="Tfb5"/>
    <property type="match status" value="1"/>
</dbReference>
<evidence type="ECO:0000256" key="1">
    <source>
        <dbReference type="ARBA" id="ARBA00002817"/>
    </source>
</evidence>
<keyword evidence="7 9" id="KW-0234">DNA repair</keyword>
<dbReference type="AlphaFoldDB" id="A0A1Y2E1C9"/>
<comment type="function">
    <text evidence="9">In NER, TFIIH acts by opening DNA around the lesion to allow the excision of the damaged oligonucleotide and its replacement by a new DNA fragment. In transcription, TFIIH has an essential role in transcription initiation. When the pre-initiation complex (PIC) has been established, TFIIH is required for promoter opening and promoter escape.</text>
</comment>
<comment type="subcellular location">
    <subcellularLocation>
        <location evidence="2 9">Nucleus</location>
    </subcellularLocation>
</comment>
<organism evidence="11 12">
    <name type="scientific">Pseudomassariella vexata</name>
    <dbReference type="NCBI Taxonomy" id="1141098"/>
    <lineage>
        <taxon>Eukaryota</taxon>
        <taxon>Fungi</taxon>
        <taxon>Dikarya</taxon>
        <taxon>Ascomycota</taxon>
        <taxon>Pezizomycotina</taxon>
        <taxon>Sordariomycetes</taxon>
        <taxon>Xylariomycetidae</taxon>
        <taxon>Amphisphaeriales</taxon>
        <taxon>Pseudomassariaceae</taxon>
        <taxon>Pseudomassariella</taxon>
    </lineage>
</organism>
<protein>
    <recommendedName>
        <fullName evidence="9">General transcription and DNA repair factor IIH subunit TFB5</fullName>
    </recommendedName>
</protein>
<dbReference type="FunFam" id="3.30.70.1220:FF:000002">
    <property type="entry name" value="RNA polymerase II transcription factor B subunit 5"/>
    <property type="match status" value="1"/>
</dbReference>
<comment type="subunit">
    <text evidence="9">Component of the 7-subunit TFIIH core complex.</text>
</comment>
<dbReference type="PANTHER" id="PTHR28580">
    <property type="entry name" value="GENERAL TRANSCRIPTION FACTOR IIH SUBUNIT 5"/>
    <property type="match status" value="1"/>
</dbReference>
<name>A0A1Y2E1C9_9PEZI</name>
<keyword evidence="4 9" id="KW-0227">DNA damage</keyword>
<dbReference type="STRING" id="1141098.A0A1Y2E1C9"/>
<dbReference type="FunCoup" id="A0A1Y2E1C9">
    <property type="interactions" value="154"/>
</dbReference>
<dbReference type="InterPro" id="IPR009400">
    <property type="entry name" value="TFIIH_TTDA/Tfb5"/>
</dbReference>
<evidence type="ECO:0000313" key="11">
    <source>
        <dbReference type="EMBL" id="ORY65342.1"/>
    </source>
</evidence>
<evidence type="ECO:0000256" key="10">
    <source>
        <dbReference type="SAM" id="MobiDB-lite"/>
    </source>
</evidence>
<evidence type="ECO:0000256" key="2">
    <source>
        <dbReference type="ARBA" id="ARBA00004123"/>
    </source>
</evidence>
<evidence type="ECO:0000256" key="7">
    <source>
        <dbReference type="ARBA" id="ARBA00023204"/>
    </source>
</evidence>
<evidence type="ECO:0000313" key="12">
    <source>
        <dbReference type="Proteomes" id="UP000193689"/>
    </source>
</evidence>
<comment type="function">
    <text evidence="1">Component of the general transcription and DNA repair factor IIH (TFIIH) core complex, which is involved in general and transcription-coupled nucleotide excision repair (NER) of damaged DNA and, when complexed to TFIIK, in RNA transcription by RNA polymerase II. In NER, TFIIH acts by opening DNA around the lesion to allow the excision of the damaged oligonucleotide and its replacement by a new DNA fragment. In transcription, TFIIH has an essential role in transcription initiation. When the pre-initiation complex (PIC) has been established, TFIIH is required for promoter opening and promoter escape. Phosphorylation of the C-terminal tail (CTD) of the largest subunit of RNA polymerase II by the kinase module TFIIK controls the initiation of transcription.</text>
</comment>
<sequence>MPRAIRGVLIECDPSIKSIIMNINESEANAYVIEDLDDSHLVVQESKVQDLKRRLDDHLKETIPEIDRDSDSDRDVKQDKKGW</sequence>
<keyword evidence="5 9" id="KW-0805">Transcription regulation</keyword>
<dbReference type="InParanoid" id="A0A1Y2E1C9"/>
<evidence type="ECO:0000256" key="4">
    <source>
        <dbReference type="ARBA" id="ARBA00022763"/>
    </source>
</evidence>
<dbReference type="PANTHER" id="PTHR28580:SF1">
    <property type="entry name" value="GENERAL TRANSCRIPTION FACTOR IIH SUBUNIT 5"/>
    <property type="match status" value="1"/>
</dbReference>
<evidence type="ECO:0000256" key="3">
    <source>
        <dbReference type="ARBA" id="ARBA00007470"/>
    </source>
</evidence>
<accession>A0A1Y2E1C9</accession>
<keyword evidence="8 9" id="KW-0539">Nucleus</keyword>
<proteinExistence type="inferred from homology"/>
<dbReference type="EMBL" id="MCFJ01000006">
    <property type="protein sequence ID" value="ORY65342.1"/>
    <property type="molecule type" value="Genomic_DNA"/>
</dbReference>
<dbReference type="RefSeq" id="XP_040716494.1">
    <property type="nucleotide sequence ID" value="XM_040863792.1"/>
</dbReference>
<dbReference type="InterPro" id="IPR035935">
    <property type="entry name" value="TFB5-like_sf"/>
</dbReference>
<dbReference type="GO" id="GO:0006367">
    <property type="term" value="P:transcription initiation at RNA polymerase II promoter"/>
    <property type="evidence" value="ECO:0007669"/>
    <property type="project" value="UniProtKB-UniRule"/>
</dbReference>
<reference evidence="11 12" key="1">
    <citation type="submission" date="2016-07" db="EMBL/GenBank/DDBJ databases">
        <title>Pervasive Adenine N6-methylation of Active Genes in Fungi.</title>
        <authorList>
            <consortium name="DOE Joint Genome Institute"/>
            <person name="Mondo S.J."/>
            <person name="Dannebaum R.O."/>
            <person name="Kuo R.C."/>
            <person name="Labutti K."/>
            <person name="Haridas S."/>
            <person name="Kuo A."/>
            <person name="Salamov A."/>
            <person name="Ahrendt S.R."/>
            <person name="Lipzen A."/>
            <person name="Sullivan W."/>
            <person name="Andreopoulos W.B."/>
            <person name="Clum A."/>
            <person name="Lindquist E."/>
            <person name="Daum C."/>
            <person name="Ramamoorthy G.K."/>
            <person name="Gryganskyi A."/>
            <person name="Culley D."/>
            <person name="Magnuson J.K."/>
            <person name="James T.Y."/>
            <person name="O'Malley M.A."/>
            <person name="Stajich J.E."/>
            <person name="Spatafora J.W."/>
            <person name="Visel A."/>
            <person name="Grigoriev I.V."/>
        </authorList>
    </citation>
    <scope>NUCLEOTIDE SEQUENCE [LARGE SCALE GENOMIC DNA]</scope>
    <source>
        <strain evidence="11 12">CBS 129021</strain>
    </source>
</reference>
<dbReference type="Gene3D" id="3.30.70.1220">
    <property type="entry name" value="TFB5-like"/>
    <property type="match status" value="1"/>
</dbReference>
<dbReference type="SMART" id="SM01395">
    <property type="entry name" value="Tbf5"/>
    <property type="match status" value="1"/>
</dbReference>
<dbReference type="GO" id="GO:0005675">
    <property type="term" value="C:transcription factor TFIIH holo complex"/>
    <property type="evidence" value="ECO:0007669"/>
    <property type="project" value="TreeGrafter"/>
</dbReference>